<feature type="chain" id="PRO_5040185735" evidence="2">
    <location>
        <begin position="20"/>
        <end position="69"/>
    </location>
</feature>
<feature type="signal peptide" evidence="2">
    <location>
        <begin position="1"/>
        <end position="19"/>
    </location>
</feature>
<sequence length="69" mass="7866">MILNLYVFVVLATFSSVRGEESVTTTPILSDNQAINSRINDKINELTALVEELENNEEQRRERLRTTGI</sequence>
<accession>A0A9Q0RZE9</accession>
<name>A0A9Q0RZE9_9DIPT</name>
<keyword evidence="2" id="KW-0732">Signal</keyword>
<dbReference type="OrthoDB" id="6507260at2759"/>
<keyword evidence="4" id="KW-1185">Reference proteome</keyword>
<reference evidence="3" key="1">
    <citation type="submission" date="2022-07" db="EMBL/GenBank/DDBJ databases">
        <authorList>
            <person name="Trinca V."/>
            <person name="Uliana J.V.C."/>
            <person name="Torres T.T."/>
            <person name="Ward R.J."/>
            <person name="Monesi N."/>
        </authorList>
    </citation>
    <scope>NUCLEOTIDE SEQUENCE</scope>
    <source>
        <strain evidence="3">HSMRA1968</strain>
        <tissue evidence="3">Whole embryos</tissue>
    </source>
</reference>
<dbReference type="AlphaFoldDB" id="A0A9Q0RZE9"/>
<dbReference type="Proteomes" id="UP001151699">
    <property type="component" value="Chromosome X"/>
</dbReference>
<dbReference type="EMBL" id="WJQU01000003">
    <property type="protein sequence ID" value="KAJ6637818.1"/>
    <property type="molecule type" value="Genomic_DNA"/>
</dbReference>
<evidence type="ECO:0000313" key="3">
    <source>
        <dbReference type="EMBL" id="KAJ6637818.1"/>
    </source>
</evidence>
<feature type="coiled-coil region" evidence="1">
    <location>
        <begin position="36"/>
        <end position="63"/>
    </location>
</feature>
<keyword evidence="1" id="KW-0175">Coiled coil</keyword>
<gene>
    <name evidence="3" type="ORF">Bhyg_10550</name>
</gene>
<evidence type="ECO:0000313" key="4">
    <source>
        <dbReference type="Proteomes" id="UP001151699"/>
    </source>
</evidence>
<organism evidence="3 4">
    <name type="scientific">Pseudolycoriella hygida</name>
    <dbReference type="NCBI Taxonomy" id="35572"/>
    <lineage>
        <taxon>Eukaryota</taxon>
        <taxon>Metazoa</taxon>
        <taxon>Ecdysozoa</taxon>
        <taxon>Arthropoda</taxon>
        <taxon>Hexapoda</taxon>
        <taxon>Insecta</taxon>
        <taxon>Pterygota</taxon>
        <taxon>Neoptera</taxon>
        <taxon>Endopterygota</taxon>
        <taxon>Diptera</taxon>
        <taxon>Nematocera</taxon>
        <taxon>Sciaroidea</taxon>
        <taxon>Sciaridae</taxon>
        <taxon>Pseudolycoriella</taxon>
    </lineage>
</organism>
<evidence type="ECO:0000256" key="2">
    <source>
        <dbReference type="SAM" id="SignalP"/>
    </source>
</evidence>
<protein>
    <submittedName>
        <fullName evidence="3">Uncharacterized protein</fullName>
    </submittedName>
</protein>
<comment type="caution">
    <text evidence="3">The sequence shown here is derived from an EMBL/GenBank/DDBJ whole genome shotgun (WGS) entry which is preliminary data.</text>
</comment>
<proteinExistence type="predicted"/>
<evidence type="ECO:0000256" key="1">
    <source>
        <dbReference type="SAM" id="Coils"/>
    </source>
</evidence>